<protein>
    <submittedName>
        <fullName evidence="2">Serine/threonine-protein phosphatase 7 long form-like protein</fullName>
    </submittedName>
</protein>
<comment type="caution">
    <text evidence="2">The sequence shown here is derived from an EMBL/GenBank/DDBJ whole genome shotgun (WGS) entry which is preliminary data.</text>
</comment>
<dbReference type="Pfam" id="PF10536">
    <property type="entry name" value="PMD"/>
    <property type="match status" value="1"/>
</dbReference>
<evidence type="ECO:0000313" key="2">
    <source>
        <dbReference type="EMBL" id="MCI71212.1"/>
    </source>
</evidence>
<keyword evidence="3" id="KW-1185">Reference proteome</keyword>
<feature type="domain" description="Aminotransferase-like plant mobile" evidence="1">
    <location>
        <begin position="1"/>
        <end position="62"/>
    </location>
</feature>
<proteinExistence type="predicted"/>
<evidence type="ECO:0000313" key="3">
    <source>
        <dbReference type="Proteomes" id="UP000265520"/>
    </source>
</evidence>
<dbReference type="InterPro" id="IPR019557">
    <property type="entry name" value="AminoTfrase-like_pln_mobile"/>
</dbReference>
<organism evidence="2 3">
    <name type="scientific">Trifolium medium</name>
    <dbReference type="NCBI Taxonomy" id="97028"/>
    <lineage>
        <taxon>Eukaryota</taxon>
        <taxon>Viridiplantae</taxon>
        <taxon>Streptophyta</taxon>
        <taxon>Embryophyta</taxon>
        <taxon>Tracheophyta</taxon>
        <taxon>Spermatophyta</taxon>
        <taxon>Magnoliopsida</taxon>
        <taxon>eudicotyledons</taxon>
        <taxon>Gunneridae</taxon>
        <taxon>Pentapetalae</taxon>
        <taxon>rosids</taxon>
        <taxon>fabids</taxon>
        <taxon>Fabales</taxon>
        <taxon>Fabaceae</taxon>
        <taxon>Papilionoideae</taxon>
        <taxon>50 kb inversion clade</taxon>
        <taxon>NPAAA clade</taxon>
        <taxon>Hologalegina</taxon>
        <taxon>IRL clade</taxon>
        <taxon>Trifolieae</taxon>
        <taxon>Trifolium</taxon>
    </lineage>
</organism>
<dbReference type="AlphaFoldDB" id="A0A392UCT6"/>
<name>A0A392UCT6_9FABA</name>
<accession>A0A392UCT6</accession>
<sequence>MLVGTTIFSNKAKNYADLTYLTYFKDLDWVDSYAWGTAALTFLYEKLSNATVLSCTYVAGYLTCYR</sequence>
<evidence type="ECO:0000259" key="1">
    <source>
        <dbReference type="Pfam" id="PF10536"/>
    </source>
</evidence>
<dbReference type="Proteomes" id="UP000265520">
    <property type="component" value="Unassembled WGS sequence"/>
</dbReference>
<reference evidence="2 3" key="1">
    <citation type="journal article" date="2018" name="Front. Plant Sci.">
        <title>Red Clover (Trifolium pratense) and Zigzag Clover (T. medium) - A Picture of Genomic Similarities and Differences.</title>
        <authorList>
            <person name="Dluhosova J."/>
            <person name="Istvanek J."/>
            <person name="Nedelnik J."/>
            <person name="Repkova J."/>
        </authorList>
    </citation>
    <scope>NUCLEOTIDE SEQUENCE [LARGE SCALE GENOMIC DNA]</scope>
    <source>
        <strain evidence="3">cv. 10/8</strain>
        <tissue evidence="2">Leaf</tissue>
    </source>
</reference>
<dbReference type="EMBL" id="LXQA010791945">
    <property type="protein sequence ID" value="MCI71212.1"/>
    <property type="molecule type" value="Genomic_DNA"/>
</dbReference>